<gene>
    <name evidence="9" type="ORF">E6H03_05205</name>
</gene>
<keyword evidence="6 7" id="KW-0472">Membrane</keyword>
<dbReference type="EMBL" id="VBAN01000152">
    <property type="protein sequence ID" value="TMI82636.1"/>
    <property type="molecule type" value="Genomic_DNA"/>
</dbReference>
<dbReference type="CDD" id="cd06261">
    <property type="entry name" value="TM_PBP2"/>
    <property type="match status" value="1"/>
</dbReference>
<keyword evidence="5 7" id="KW-1133">Transmembrane helix</keyword>
<evidence type="ECO:0000256" key="7">
    <source>
        <dbReference type="RuleBase" id="RU363032"/>
    </source>
</evidence>
<evidence type="ECO:0000256" key="6">
    <source>
        <dbReference type="ARBA" id="ARBA00023136"/>
    </source>
</evidence>
<evidence type="ECO:0000313" key="10">
    <source>
        <dbReference type="Proteomes" id="UP000318093"/>
    </source>
</evidence>
<feature type="transmembrane region" description="Helical" evidence="7">
    <location>
        <begin position="97"/>
        <end position="118"/>
    </location>
</feature>
<comment type="caution">
    <text evidence="9">The sequence shown here is derived from an EMBL/GenBank/DDBJ whole genome shotgun (WGS) entry which is preliminary data.</text>
</comment>
<dbReference type="Pfam" id="PF00528">
    <property type="entry name" value="BPD_transp_1"/>
    <property type="match status" value="1"/>
</dbReference>
<evidence type="ECO:0000313" key="9">
    <source>
        <dbReference type="EMBL" id="TMI82636.1"/>
    </source>
</evidence>
<keyword evidence="3" id="KW-1003">Cell membrane</keyword>
<reference evidence="9 10" key="1">
    <citation type="journal article" date="2019" name="Nat. Microbiol.">
        <title>Mediterranean grassland soil C-N compound turnover is dependent on rainfall and depth, and is mediated by genomically divergent microorganisms.</title>
        <authorList>
            <person name="Diamond S."/>
            <person name="Andeer P.F."/>
            <person name="Li Z."/>
            <person name="Crits-Christoph A."/>
            <person name="Burstein D."/>
            <person name="Anantharaman K."/>
            <person name="Lane K.R."/>
            <person name="Thomas B.C."/>
            <person name="Pan C."/>
            <person name="Northen T.R."/>
            <person name="Banfield J.F."/>
        </authorList>
    </citation>
    <scope>NUCLEOTIDE SEQUENCE [LARGE SCALE GENOMIC DNA]</scope>
    <source>
        <strain evidence="9">NP_6</strain>
    </source>
</reference>
<name>A0A537JHP1_9BACT</name>
<dbReference type="Proteomes" id="UP000318093">
    <property type="component" value="Unassembled WGS sequence"/>
</dbReference>
<comment type="subcellular location">
    <subcellularLocation>
        <location evidence="1 7">Cell membrane</location>
        <topology evidence="1 7">Multi-pass membrane protein</topology>
    </subcellularLocation>
</comment>
<dbReference type="InterPro" id="IPR051393">
    <property type="entry name" value="ABC_transporter_permease"/>
</dbReference>
<proteinExistence type="inferred from homology"/>
<sequence>MGAIGGAPAIPRAGRSLPFDRLRRATWNGERIDWSAYIFILPFLVPFLVVTIGASLFGVYVSFTDWGIIGAPHWVGLKNYSRALADPWVVKTWSNTLRYGMLVVPATTLAALAMALFVNLRWRGYTFARAAFYAPNVVSVTVIGLVWVWMLDTQYGLVNQYLGRFGVPDIPWLTNPGWVLYGVALASVWWDAGFSMVVLLAGLQDIPGELRESASIDGATPFQALWHVVLPLLRPALSLVVTLLIIGTLRVFSQIYIMTNGGPAGASASVIHYVYEIGFSKYQLGYAGAISVMLFATILVVTLIQLRVFREKTW</sequence>
<dbReference type="PANTHER" id="PTHR30193">
    <property type="entry name" value="ABC TRANSPORTER PERMEASE PROTEIN"/>
    <property type="match status" value="1"/>
</dbReference>
<evidence type="ECO:0000256" key="5">
    <source>
        <dbReference type="ARBA" id="ARBA00022989"/>
    </source>
</evidence>
<evidence type="ECO:0000256" key="3">
    <source>
        <dbReference type="ARBA" id="ARBA00022475"/>
    </source>
</evidence>
<dbReference type="GO" id="GO:0055085">
    <property type="term" value="P:transmembrane transport"/>
    <property type="evidence" value="ECO:0007669"/>
    <property type="project" value="InterPro"/>
</dbReference>
<evidence type="ECO:0000259" key="8">
    <source>
        <dbReference type="PROSITE" id="PS50928"/>
    </source>
</evidence>
<dbReference type="InterPro" id="IPR035906">
    <property type="entry name" value="MetI-like_sf"/>
</dbReference>
<dbReference type="PROSITE" id="PS50928">
    <property type="entry name" value="ABC_TM1"/>
    <property type="match status" value="1"/>
</dbReference>
<dbReference type="SUPFAM" id="SSF161098">
    <property type="entry name" value="MetI-like"/>
    <property type="match status" value="1"/>
</dbReference>
<evidence type="ECO:0000256" key="1">
    <source>
        <dbReference type="ARBA" id="ARBA00004651"/>
    </source>
</evidence>
<evidence type="ECO:0000256" key="2">
    <source>
        <dbReference type="ARBA" id="ARBA00022448"/>
    </source>
</evidence>
<feature type="transmembrane region" description="Helical" evidence="7">
    <location>
        <begin position="224"/>
        <end position="246"/>
    </location>
</feature>
<dbReference type="PANTHER" id="PTHR30193:SF37">
    <property type="entry name" value="INNER MEMBRANE ABC TRANSPORTER PERMEASE PROTEIN YCJO"/>
    <property type="match status" value="1"/>
</dbReference>
<feature type="transmembrane region" description="Helical" evidence="7">
    <location>
        <begin position="130"/>
        <end position="150"/>
    </location>
</feature>
<protein>
    <submittedName>
        <fullName evidence="9">Sugar ABC transporter permease</fullName>
    </submittedName>
</protein>
<dbReference type="Gene3D" id="1.10.3720.10">
    <property type="entry name" value="MetI-like"/>
    <property type="match status" value="1"/>
</dbReference>
<keyword evidence="2 7" id="KW-0813">Transport</keyword>
<keyword evidence="4 7" id="KW-0812">Transmembrane</keyword>
<dbReference type="AlphaFoldDB" id="A0A537JHP1"/>
<dbReference type="InterPro" id="IPR000515">
    <property type="entry name" value="MetI-like"/>
</dbReference>
<feature type="transmembrane region" description="Helical" evidence="7">
    <location>
        <begin position="34"/>
        <end position="57"/>
    </location>
</feature>
<feature type="transmembrane region" description="Helical" evidence="7">
    <location>
        <begin position="284"/>
        <end position="304"/>
    </location>
</feature>
<evidence type="ECO:0000256" key="4">
    <source>
        <dbReference type="ARBA" id="ARBA00022692"/>
    </source>
</evidence>
<feature type="domain" description="ABC transmembrane type-1" evidence="8">
    <location>
        <begin position="93"/>
        <end position="305"/>
    </location>
</feature>
<feature type="transmembrane region" description="Helical" evidence="7">
    <location>
        <begin position="178"/>
        <end position="203"/>
    </location>
</feature>
<comment type="similarity">
    <text evidence="7">Belongs to the binding-protein-dependent transport system permease family.</text>
</comment>
<accession>A0A537JHP1</accession>
<dbReference type="GO" id="GO:0005886">
    <property type="term" value="C:plasma membrane"/>
    <property type="evidence" value="ECO:0007669"/>
    <property type="project" value="UniProtKB-SubCell"/>
</dbReference>
<organism evidence="9 10">
    <name type="scientific">Candidatus Segetimicrobium genomatis</name>
    <dbReference type="NCBI Taxonomy" id="2569760"/>
    <lineage>
        <taxon>Bacteria</taxon>
        <taxon>Bacillati</taxon>
        <taxon>Candidatus Sysuimicrobiota</taxon>
        <taxon>Candidatus Sysuimicrobiia</taxon>
        <taxon>Candidatus Sysuimicrobiales</taxon>
        <taxon>Candidatus Segetimicrobiaceae</taxon>
        <taxon>Candidatus Segetimicrobium</taxon>
    </lineage>
</organism>